<dbReference type="GO" id="GO:0004559">
    <property type="term" value="F:alpha-mannosidase activity"/>
    <property type="evidence" value="ECO:0007669"/>
    <property type="project" value="InterPro"/>
</dbReference>
<evidence type="ECO:0000313" key="3">
    <source>
        <dbReference type="Proteomes" id="UP000770661"/>
    </source>
</evidence>
<organism evidence="2 3">
    <name type="scientific">Chionoecetes opilio</name>
    <name type="common">Atlantic snow crab</name>
    <name type="synonym">Cancer opilio</name>
    <dbReference type="NCBI Taxonomy" id="41210"/>
    <lineage>
        <taxon>Eukaryota</taxon>
        <taxon>Metazoa</taxon>
        <taxon>Ecdysozoa</taxon>
        <taxon>Arthropoda</taxon>
        <taxon>Crustacea</taxon>
        <taxon>Multicrustacea</taxon>
        <taxon>Malacostraca</taxon>
        <taxon>Eumalacostraca</taxon>
        <taxon>Eucarida</taxon>
        <taxon>Decapoda</taxon>
        <taxon>Pleocyemata</taxon>
        <taxon>Brachyura</taxon>
        <taxon>Eubrachyura</taxon>
        <taxon>Majoidea</taxon>
        <taxon>Majidae</taxon>
        <taxon>Chionoecetes</taxon>
    </lineage>
</organism>
<gene>
    <name evidence="2" type="ORF">GWK47_021625</name>
</gene>
<evidence type="ECO:0000259" key="1">
    <source>
        <dbReference type="Pfam" id="PF07748"/>
    </source>
</evidence>
<dbReference type="OrthoDB" id="10261055at2759"/>
<dbReference type="GO" id="GO:0006491">
    <property type="term" value="P:N-glycan processing"/>
    <property type="evidence" value="ECO:0007669"/>
    <property type="project" value="TreeGrafter"/>
</dbReference>
<comment type="caution">
    <text evidence="2">The sequence shown here is derived from an EMBL/GenBank/DDBJ whole genome shotgun (WGS) entry which is preliminary data.</text>
</comment>
<dbReference type="GO" id="GO:0000139">
    <property type="term" value="C:Golgi membrane"/>
    <property type="evidence" value="ECO:0007669"/>
    <property type="project" value="TreeGrafter"/>
</dbReference>
<proteinExistence type="predicted"/>
<feature type="domain" description="Glycosyl hydrolase family 38 C-terminal" evidence="1">
    <location>
        <begin position="97"/>
        <end position="292"/>
    </location>
</feature>
<dbReference type="InterPro" id="IPR011682">
    <property type="entry name" value="Glyco_hydro_38_C"/>
</dbReference>
<name>A0A8J4XNZ9_CHIOP</name>
<dbReference type="GO" id="GO:0030246">
    <property type="term" value="F:carbohydrate binding"/>
    <property type="evidence" value="ECO:0007669"/>
    <property type="project" value="InterPro"/>
</dbReference>
<protein>
    <submittedName>
        <fullName evidence="2">Alpha-mannosidase 2</fullName>
    </submittedName>
</protein>
<dbReference type="SUPFAM" id="SSF74650">
    <property type="entry name" value="Galactose mutarotase-like"/>
    <property type="match status" value="1"/>
</dbReference>
<dbReference type="EMBL" id="JACEEZ010023664">
    <property type="protein sequence ID" value="KAG0710992.1"/>
    <property type="molecule type" value="Genomic_DNA"/>
</dbReference>
<dbReference type="Pfam" id="PF07748">
    <property type="entry name" value="Glyco_hydro_38C"/>
    <property type="match status" value="1"/>
</dbReference>
<reference evidence="2" key="1">
    <citation type="submission" date="2020-07" db="EMBL/GenBank/DDBJ databases">
        <title>The High-quality genome of the commercially important snow crab, Chionoecetes opilio.</title>
        <authorList>
            <person name="Jeong J.-H."/>
            <person name="Ryu S."/>
        </authorList>
    </citation>
    <scope>NUCLEOTIDE SEQUENCE</scope>
    <source>
        <strain evidence="2">MADBK_172401_WGS</strain>
        <tissue evidence="2">Digestive gland</tissue>
    </source>
</reference>
<dbReference type="InterPro" id="IPR050843">
    <property type="entry name" value="Glycosyl_Hydrlase_38"/>
</dbReference>
<dbReference type="Proteomes" id="UP000770661">
    <property type="component" value="Unassembled WGS sequence"/>
</dbReference>
<keyword evidence="3" id="KW-1185">Reference proteome</keyword>
<accession>A0A8J4XNZ9</accession>
<dbReference type="GO" id="GO:0006013">
    <property type="term" value="P:mannose metabolic process"/>
    <property type="evidence" value="ECO:0007669"/>
    <property type="project" value="InterPro"/>
</dbReference>
<dbReference type="PANTHER" id="PTHR11607">
    <property type="entry name" value="ALPHA-MANNOSIDASE"/>
    <property type="match status" value="1"/>
</dbReference>
<sequence length="322" mass="35307">MGAARKLYLSRELSTHFQAIRRRYNVCRRVTRRGVAGGVLRLLGVTWLVAQCYNGVPLPFPRLVTYSRVWVQGVTPTAMPSVFTVAKMPGDEPITLEGGQVTATFDPHGFLHSLTSQGHQVNVKLEFVKYGVNAPTEDTEKHQETSGAYLFLPDKEAEVVGGGSGGVVVVKGPLRSSLSTQHKHLLHTVYVANSPGVDGLSLEIHNTVDITSERNIELAMRLSADVDNGDTFYTDLNGFQIIKRVRYAKLPLQGNYYPVPSQAFIQDKRSRISILSAQPVGGSSLKPGQLEMARPAGLDNEALQVQVLEAHMFPRTSQPTTD</sequence>
<dbReference type="AlphaFoldDB" id="A0A8J4XNZ9"/>
<evidence type="ECO:0000313" key="2">
    <source>
        <dbReference type="EMBL" id="KAG0710992.1"/>
    </source>
</evidence>
<dbReference type="InterPro" id="IPR011013">
    <property type="entry name" value="Gal_mutarotase_sf_dom"/>
</dbReference>
<dbReference type="Gene3D" id="2.70.98.30">
    <property type="entry name" value="Golgi alpha-mannosidase II, domain 4"/>
    <property type="match status" value="1"/>
</dbReference>
<dbReference type="PANTHER" id="PTHR11607:SF3">
    <property type="entry name" value="LYSOSOMAL ALPHA-MANNOSIDASE"/>
    <property type="match status" value="1"/>
</dbReference>